<proteinExistence type="predicted"/>
<gene>
    <name evidence="3" type="ORF">MERR_LOCUS13527</name>
</gene>
<dbReference type="PANTHER" id="PTHR47071:SF2">
    <property type="entry name" value="PROTEIN TRM32"/>
    <property type="match status" value="1"/>
</dbReference>
<feature type="region of interest" description="Disordered" evidence="1">
    <location>
        <begin position="298"/>
        <end position="337"/>
    </location>
</feature>
<accession>A0A6D2IDH0</accession>
<reference evidence="3" key="1">
    <citation type="submission" date="2020-01" db="EMBL/GenBank/DDBJ databases">
        <authorList>
            <person name="Mishra B."/>
        </authorList>
    </citation>
    <scope>NUCLEOTIDE SEQUENCE [LARGE SCALE GENOMIC DNA]</scope>
</reference>
<dbReference type="PANTHER" id="PTHR47071">
    <property type="entry name" value="PROTEIN TRM32"/>
    <property type="match status" value="1"/>
</dbReference>
<protein>
    <recommendedName>
        <fullName evidence="2">DUF4378 domain-containing protein</fullName>
    </recommendedName>
</protein>
<keyword evidence="4" id="KW-1185">Reference proteome</keyword>
<sequence length="547" mass="63183">MMGYYVFIGWKTPRTHSLMRETDEREPFLVSKNGDSKMLSVVPEKPKKQLKKMMTTKQVTEYVDILEILRKEDVFVKILKDPNSEFGKQVEIKSNPRFLPKSGSFPLSRSSRPTKIEHKQKENWYAPKKNGAVLTLNVPKDTSSQGQKPILPPSHGSADDHGFNHAVIHGFREIKKLLKNVLKDRKHTKTKNNKYLAVPKDDDVGRYSRLLEQSFRREGGDLRSKSLKLSYEDRKSDSRDNNKPQFFRRISSLSSLEVLGSFLSELPRDSSTRESVDHDTNLGSKKSLLLSESLVRTEKEEEKYEEQVERSQDKHLDSPKQDPDSAHSTSYPDNTAKKTETLLSQGKLLEELLQPLMRERYANLCSKDACCTGLGLNSLDNHNHEEEDEDVYFCYVKRLLEVSGFLKSNDNGEKWYSEDQPLNPSLLYELNIQEEEEEEELSKELLFDLVNEAITETHNQSEVYFPKTLSFAYPNGKHFLDEVWRRVEWSLSGLGAENKDRSLDDIVGRDLTKVDGWMNLRGESEWLTLELEDMIFDEVLDEILCVC</sequence>
<organism evidence="3 4">
    <name type="scientific">Microthlaspi erraticum</name>
    <dbReference type="NCBI Taxonomy" id="1685480"/>
    <lineage>
        <taxon>Eukaryota</taxon>
        <taxon>Viridiplantae</taxon>
        <taxon>Streptophyta</taxon>
        <taxon>Embryophyta</taxon>
        <taxon>Tracheophyta</taxon>
        <taxon>Spermatophyta</taxon>
        <taxon>Magnoliopsida</taxon>
        <taxon>eudicotyledons</taxon>
        <taxon>Gunneridae</taxon>
        <taxon>Pentapetalae</taxon>
        <taxon>rosids</taxon>
        <taxon>malvids</taxon>
        <taxon>Brassicales</taxon>
        <taxon>Brassicaceae</taxon>
        <taxon>Coluteocarpeae</taxon>
        <taxon>Microthlaspi</taxon>
    </lineage>
</organism>
<evidence type="ECO:0000313" key="4">
    <source>
        <dbReference type="Proteomes" id="UP000467841"/>
    </source>
</evidence>
<evidence type="ECO:0000259" key="2">
    <source>
        <dbReference type="Pfam" id="PF14309"/>
    </source>
</evidence>
<name>A0A6D2IDH0_9BRAS</name>
<feature type="region of interest" description="Disordered" evidence="1">
    <location>
        <begin position="101"/>
        <end position="121"/>
    </location>
</feature>
<comment type="caution">
    <text evidence="3">The sequence shown here is derived from an EMBL/GenBank/DDBJ whole genome shotgun (WGS) entry which is preliminary data.</text>
</comment>
<dbReference type="InterPro" id="IPR025486">
    <property type="entry name" value="DUF4378"/>
</dbReference>
<evidence type="ECO:0000256" key="1">
    <source>
        <dbReference type="SAM" id="MobiDB-lite"/>
    </source>
</evidence>
<dbReference type="OrthoDB" id="758104at2759"/>
<dbReference type="Pfam" id="PF14309">
    <property type="entry name" value="DUF4378"/>
    <property type="match status" value="1"/>
</dbReference>
<evidence type="ECO:0000313" key="3">
    <source>
        <dbReference type="EMBL" id="CAA7026292.1"/>
    </source>
</evidence>
<feature type="region of interest" description="Disordered" evidence="1">
    <location>
        <begin position="139"/>
        <end position="162"/>
    </location>
</feature>
<dbReference type="Proteomes" id="UP000467841">
    <property type="component" value="Unassembled WGS sequence"/>
</dbReference>
<feature type="compositionally biased region" description="Basic and acidic residues" evidence="1">
    <location>
        <begin position="298"/>
        <end position="325"/>
    </location>
</feature>
<dbReference type="EMBL" id="CACVBM020001051">
    <property type="protein sequence ID" value="CAA7026292.1"/>
    <property type="molecule type" value="Genomic_DNA"/>
</dbReference>
<dbReference type="AlphaFoldDB" id="A0A6D2IDH0"/>
<dbReference type="InterPro" id="IPR044257">
    <property type="entry name" value="TRM32-like"/>
</dbReference>
<feature type="domain" description="DUF4378" evidence="2">
    <location>
        <begin position="394"/>
        <end position="542"/>
    </location>
</feature>